<dbReference type="AlphaFoldDB" id="A0A6P1BW31"/>
<feature type="coiled-coil region" evidence="1">
    <location>
        <begin position="153"/>
        <end position="180"/>
    </location>
</feature>
<keyword evidence="1" id="KW-0175">Coiled coil</keyword>
<dbReference type="InterPro" id="IPR025827">
    <property type="entry name" value="Zn_ribbon_recom_dom"/>
</dbReference>
<dbReference type="InterPro" id="IPR050639">
    <property type="entry name" value="SSR_resolvase"/>
</dbReference>
<dbReference type="PANTHER" id="PTHR30461:SF23">
    <property type="entry name" value="DNA RECOMBINASE-RELATED"/>
    <property type="match status" value="1"/>
</dbReference>
<protein>
    <recommendedName>
        <fullName evidence="3">Recombinase zinc beta ribbon domain-containing protein</fullName>
    </recommendedName>
</protein>
<dbReference type="Proteomes" id="UP000468531">
    <property type="component" value="Unassembled WGS sequence"/>
</dbReference>
<feature type="region of interest" description="Disordered" evidence="2">
    <location>
        <begin position="228"/>
        <end position="250"/>
    </location>
</feature>
<evidence type="ECO:0000256" key="2">
    <source>
        <dbReference type="SAM" id="MobiDB-lite"/>
    </source>
</evidence>
<gene>
    <name evidence="4" type="ORF">FNJ47_44975</name>
</gene>
<reference evidence="4 5" key="1">
    <citation type="journal article" date="2020" name="Arch. Microbiol.">
        <title>Bradyrhizobium uaiense sp. nov., a new highly efficient cowpea symbiont.</title>
        <authorList>
            <person name="Cabral Michel D."/>
            <person name="Azarias Guimaraes A."/>
            <person name="Martins da Costa E."/>
            <person name="Soares de Carvalho T."/>
            <person name="Balsanelli E."/>
            <person name="Willems A."/>
            <person name="Maltempi de Souza E."/>
            <person name="de Souza Moreira F.M."/>
        </authorList>
    </citation>
    <scope>NUCLEOTIDE SEQUENCE [LARGE SCALE GENOMIC DNA]</scope>
    <source>
        <strain evidence="4 5">UFLA 03-164</strain>
    </source>
</reference>
<evidence type="ECO:0000313" key="4">
    <source>
        <dbReference type="EMBL" id="NEV02646.1"/>
    </source>
</evidence>
<dbReference type="GO" id="GO:0000150">
    <property type="term" value="F:DNA strand exchange activity"/>
    <property type="evidence" value="ECO:0007669"/>
    <property type="project" value="TreeGrafter"/>
</dbReference>
<comment type="caution">
    <text evidence="4">The sequence shown here is derived from an EMBL/GenBank/DDBJ whole genome shotgun (WGS) entry which is preliminary data.</text>
</comment>
<accession>A0A6P1BW31</accession>
<dbReference type="PANTHER" id="PTHR30461">
    <property type="entry name" value="DNA-INVERTASE FROM LAMBDOID PROPHAGE"/>
    <property type="match status" value="1"/>
</dbReference>
<dbReference type="Pfam" id="PF13408">
    <property type="entry name" value="Zn_ribbon_recom"/>
    <property type="match status" value="1"/>
</dbReference>
<proteinExistence type="predicted"/>
<name>A0A6P1BW31_9BRAD</name>
<organism evidence="4 5">
    <name type="scientific">Bradyrhizobium uaiense</name>
    <dbReference type="NCBI Taxonomy" id="2594946"/>
    <lineage>
        <taxon>Bacteria</taxon>
        <taxon>Pseudomonadati</taxon>
        <taxon>Pseudomonadota</taxon>
        <taxon>Alphaproteobacteria</taxon>
        <taxon>Hyphomicrobiales</taxon>
        <taxon>Nitrobacteraceae</taxon>
        <taxon>Bradyrhizobium</taxon>
    </lineage>
</organism>
<keyword evidence="5" id="KW-1185">Reference proteome</keyword>
<dbReference type="EMBL" id="VKHP01000399">
    <property type="protein sequence ID" value="NEV02646.1"/>
    <property type="molecule type" value="Genomic_DNA"/>
</dbReference>
<evidence type="ECO:0000256" key="1">
    <source>
        <dbReference type="SAM" id="Coils"/>
    </source>
</evidence>
<feature type="domain" description="Recombinase zinc beta ribbon" evidence="3">
    <location>
        <begin position="36"/>
        <end position="91"/>
    </location>
</feature>
<sequence>MPKLRIVEQSVWEQAHALKTEKGHLASHMKRRAPHLLSGLLRCGCCGSGMSVHDRDKTGKTRIRCSAVRESGSCSNRRIIYLRDVERLVLSGMVEELKDPRLIETYVRNYNSERERLAGNASAERLRLEAKRDRIEGERQRNIDLVIKYVISEEDAKQRIAELKQERLRVEAELAALEEAPTPISLHPATLDRYIETVNALADTIATQARRTTGARWSPTSGRLCTVSSSTRKALGKASRSRSRESWPHWSAERSFRRPTTIVGDRW</sequence>
<evidence type="ECO:0000313" key="5">
    <source>
        <dbReference type="Proteomes" id="UP000468531"/>
    </source>
</evidence>
<evidence type="ECO:0000259" key="3">
    <source>
        <dbReference type="Pfam" id="PF13408"/>
    </source>
</evidence>